<dbReference type="PANTHER" id="PTHR14218">
    <property type="entry name" value="PROTEASE S8 TRIPEPTIDYL PEPTIDASE I CLN2"/>
    <property type="match status" value="1"/>
</dbReference>
<evidence type="ECO:0000256" key="3">
    <source>
        <dbReference type="ARBA" id="ARBA00004239"/>
    </source>
</evidence>
<feature type="signal peptide" evidence="13">
    <location>
        <begin position="1"/>
        <end position="17"/>
    </location>
</feature>
<dbReference type="SUPFAM" id="SSF54897">
    <property type="entry name" value="Protease propeptides/inhibitors"/>
    <property type="match status" value="1"/>
</dbReference>
<dbReference type="GO" id="GO:0046872">
    <property type="term" value="F:metal ion binding"/>
    <property type="evidence" value="ECO:0007669"/>
    <property type="project" value="UniProtKB-UniRule"/>
</dbReference>
<evidence type="ECO:0000256" key="9">
    <source>
        <dbReference type="ARBA" id="ARBA00022837"/>
    </source>
</evidence>
<name>A0A6G1JXJ1_9PLEO</name>
<feature type="active site" description="Charge relay system" evidence="11">
    <location>
        <position position="319"/>
    </location>
</feature>
<evidence type="ECO:0000256" key="8">
    <source>
        <dbReference type="ARBA" id="ARBA00022825"/>
    </source>
</evidence>
<evidence type="ECO:0000256" key="6">
    <source>
        <dbReference type="ARBA" id="ARBA00022723"/>
    </source>
</evidence>
<comment type="subcellular location">
    <subcellularLocation>
        <location evidence="3">Secreted</location>
        <location evidence="3">Extracellular space</location>
    </subcellularLocation>
</comment>
<dbReference type="Pfam" id="PF09286">
    <property type="entry name" value="Pro-kuma_activ"/>
    <property type="match status" value="1"/>
</dbReference>
<feature type="region of interest" description="Disordered" evidence="12">
    <location>
        <begin position="189"/>
        <end position="209"/>
    </location>
</feature>
<dbReference type="EMBL" id="MU005779">
    <property type="protein sequence ID" value="KAF2705326.1"/>
    <property type="molecule type" value="Genomic_DNA"/>
</dbReference>
<dbReference type="InterPro" id="IPR050819">
    <property type="entry name" value="Tripeptidyl-peptidase_I"/>
</dbReference>
<dbReference type="EC" id="3.4.14.10" evidence="4"/>
<gene>
    <name evidence="15" type="ORF">K504DRAFT_484651</name>
</gene>
<sequence>MTFLLRLLAALLTASSALPTIPQHNHVVHEKRDYAPAKWTKRSRMAPSAVLPVRVGMTQRNLHRGAEFLNDVSNPRSKNYGKHWSMDKVRETFAPSDETRESVLQWLSESGITSVRHEGALHTLAFDLPVSDVERLLKTKYYVYEHDESGEAHVACEQYSVPEHISKHINVITPTLHFENKLTRHGSKSVKRTDFESHPSHEEIVSESEIETADAGDEGMIAASDGSFNVQDCSKQITPACLRALYNIPEATTTPSSNNSFGIQEFNDNSYTPADLDQFFTSYAPAAVGSRPKLVSIAGGALTSSNPSDFNTHGESNLDLEYAMAMVYPQAVTLYQVGNNQASNGSTDPEQYMMQTKVVSTSWGSNENQQTSAMMDSLCLEYMKLGLQGVTVLFSTGDNGVGGNGDCKDNKFQPDWPATCPYVTAVGATQVDTSVTDIASTLSKGGQVEVAINTTIRSGGGFSQHFATPDYQNASVQTYLSNHAPTYTADRFESRGRAIPDISLNGHAWIVINGGAQTGVDGTSASTPLLGSMITMINQARLAAGKGTVGFINPVLYAHKDAYIKDVTVGTNPGCGTNGFSAVSGWDPVTGLGTPDYQKLLAVFMDMP</sequence>
<reference evidence="15" key="1">
    <citation type="journal article" date="2020" name="Stud. Mycol.">
        <title>101 Dothideomycetes genomes: a test case for predicting lifestyles and emergence of pathogens.</title>
        <authorList>
            <person name="Haridas S."/>
            <person name="Albert R."/>
            <person name="Binder M."/>
            <person name="Bloem J."/>
            <person name="Labutti K."/>
            <person name="Salamov A."/>
            <person name="Andreopoulos B."/>
            <person name="Baker S."/>
            <person name="Barry K."/>
            <person name="Bills G."/>
            <person name="Bluhm B."/>
            <person name="Cannon C."/>
            <person name="Castanera R."/>
            <person name="Culley D."/>
            <person name="Daum C."/>
            <person name="Ezra D."/>
            <person name="Gonzalez J."/>
            <person name="Henrissat B."/>
            <person name="Kuo A."/>
            <person name="Liang C."/>
            <person name="Lipzen A."/>
            <person name="Lutzoni F."/>
            <person name="Magnuson J."/>
            <person name="Mondo S."/>
            <person name="Nolan M."/>
            <person name="Ohm R."/>
            <person name="Pangilinan J."/>
            <person name="Park H.-J."/>
            <person name="Ramirez L."/>
            <person name="Alfaro M."/>
            <person name="Sun H."/>
            <person name="Tritt A."/>
            <person name="Yoshinaga Y."/>
            <person name="Zwiers L.-H."/>
            <person name="Turgeon B."/>
            <person name="Goodwin S."/>
            <person name="Spatafora J."/>
            <person name="Crous P."/>
            <person name="Grigoriev I."/>
        </authorList>
    </citation>
    <scope>NUCLEOTIDE SEQUENCE</scope>
    <source>
        <strain evidence="15">CBS 279.74</strain>
    </source>
</reference>
<evidence type="ECO:0000256" key="5">
    <source>
        <dbReference type="ARBA" id="ARBA00022670"/>
    </source>
</evidence>
<evidence type="ECO:0000256" key="12">
    <source>
        <dbReference type="SAM" id="MobiDB-lite"/>
    </source>
</evidence>
<keyword evidence="13" id="KW-0732">Signal</keyword>
<feature type="binding site" evidence="11">
    <location>
        <position position="567"/>
    </location>
    <ligand>
        <name>Ca(2+)</name>
        <dbReference type="ChEBI" id="CHEBI:29108"/>
    </ligand>
</feature>
<keyword evidence="10" id="KW-0865">Zymogen</keyword>
<keyword evidence="9 11" id="KW-0106">Calcium</keyword>
<dbReference type="GO" id="GO:0008240">
    <property type="term" value="F:tripeptidyl-peptidase activity"/>
    <property type="evidence" value="ECO:0007669"/>
    <property type="project" value="UniProtKB-EC"/>
</dbReference>
<keyword evidence="16" id="KW-1185">Reference proteome</keyword>
<dbReference type="OrthoDB" id="409122at2759"/>
<feature type="compositionally biased region" description="Basic and acidic residues" evidence="12">
    <location>
        <begin position="191"/>
        <end position="204"/>
    </location>
</feature>
<keyword evidence="7 11" id="KW-0378">Hydrolase</keyword>
<keyword evidence="5 11" id="KW-0645">Protease</keyword>
<protein>
    <recommendedName>
        <fullName evidence="4">tripeptidyl-peptidase II</fullName>
        <ecNumber evidence="4">3.4.14.10</ecNumber>
    </recommendedName>
</protein>
<dbReference type="PANTHER" id="PTHR14218:SF19">
    <property type="entry name" value="SERINE PROTEASE AORO, PUTATIVE (AFU_ORTHOLOGUE AFUA_6G10250)-RELATED"/>
    <property type="match status" value="1"/>
</dbReference>
<dbReference type="CDD" id="cd04056">
    <property type="entry name" value="Peptidases_S53"/>
    <property type="match status" value="1"/>
</dbReference>
<dbReference type="PROSITE" id="PS51695">
    <property type="entry name" value="SEDOLISIN"/>
    <property type="match status" value="1"/>
</dbReference>
<feature type="binding site" evidence="11">
    <location>
        <position position="566"/>
    </location>
    <ligand>
        <name>Ca(2+)</name>
        <dbReference type="ChEBI" id="CHEBI:29108"/>
    </ligand>
</feature>
<feature type="active site" description="Charge relay system" evidence="11">
    <location>
        <position position="524"/>
    </location>
</feature>
<dbReference type="SMART" id="SM00944">
    <property type="entry name" value="Pro-kuma_activ"/>
    <property type="match status" value="1"/>
</dbReference>
<organism evidence="15 16">
    <name type="scientific">Pleomassaria siparia CBS 279.74</name>
    <dbReference type="NCBI Taxonomy" id="1314801"/>
    <lineage>
        <taxon>Eukaryota</taxon>
        <taxon>Fungi</taxon>
        <taxon>Dikarya</taxon>
        <taxon>Ascomycota</taxon>
        <taxon>Pezizomycotina</taxon>
        <taxon>Dothideomycetes</taxon>
        <taxon>Pleosporomycetidae</taxon>
        <taxon>Pleosporales</taxon>
        <taxon>Pleomassariaceae</taxon>
        <taxon>Pleomassaria</taxon>
    </lineage>
</organism>
<comment type="function">
    <text evidence="2">Secreted tripeptidyl-peptidase which degrades proteins at acidic pHs and is involved in virulence.</text>
</comment>
<dbReference type="InterPro" id="IPR015366">
    <property type="entry name" value="S53_propep"/>
</dbReference>
<evidence type="ECO:0000313" key="16">
    <source>
        <dbReference type="Proteomes" id="UP000799428"/>
    </source>
</evidence>
<dbReference type="SUPFAM" id="SSF52743">
    <property type="entry name" value="Subtilisin-like"/>
    <property type="match status" value="1"/>
</dbReference>
<dbReference type="AlphaFoldDB" id="A0A6G1JXJ1"/>
<comment type="catalytic activity">
    <reaction evidence="1">
        <text>Release of an N-terminal tripeptide from a polypeptide.</text>
        <dbReference type="EC" id="3.4.14.10"/>
    </reaction>
</comment>
<feature type="chain" id="PRO_5026036209" description="tripeptidyl-peptidase II" evidence="13">
    <location>
        <begin position="18"/>
        <end position="608"/>
    </location>
</feature>
<dbReference type="Proteomes" id="UP000799428">
    <property type="component" value="Unassembled WGS sequence"/>
</dbReference>
<dbReference type="InterPro" id="IPR036852">
    <property type="entry name" value="Peptidase_S8/S53_dom_sf"/>
</dbReference>
<dbReference type="GO" id="GO:0005576">
    <property type="term" value="C:extracellular region"/>
    <property type="evidence" value="ECO:0007669"/>
    <property type="project" value="UniProtKB-SubCell"/>
</dbReference>
<keyword evidence="6 11" id="KW-0479">Metal-binding</keyword>
<dbReference type="Gene3D" id="3.40.50.200">
    <property type="entry name" value="Peptidase S8/S53 domain"/>
    <property type="match status" value="1"/>
</dbReference>
<evidence type="ECO:0000256" key="4">
    <source>
        <dbReference type="ARBA" id="ARBA00012462"/>
    </source>
</evidence>
<comment type="cofactor">
    <cofactor evidence="11">
        <name>Ca(2+)</name>
        <dbReference type="ChEBI" id="CHEBI:29108"/>
    </cofactor>
    <text evidence="11">Binds 1 Ca(2+) ion per subunit.</text>
</comment>
<dbReference type="InterPro" id="IPR030400">
    <property type="entry name" value="Sedolisin_dom"/>
</dbReference>
<dbReference type="CDD" id="cd11377">
    <property type="entry name" value="Pro-peptidase_S53"/>
    <property type="match status" value="1"/>
</dbReference>
<evidence type="ECO:0000256" key="7">
    <source>
        <dbReference type="ARBA" id="ARBA00022801"/>
    </source>
</evidence>
<evidence type="ECO:0000256" key="13">
    <source>
        <dbReference type="SAM" id="SignalP"/>
    </source>
</evidence>
<keyword evidence="8 11" id="KW-0720">Serine protease</keyword>
<feature type="binding site" evidence="11">
    <location>
        <position position="587"/>
    </location>
    <ligand>
        <name>Ca(2+)</name>
        <dbReference type="ChEBI" id="CHEBI:29108"/>
    </ligand>
</feature>
<dbReference type="InterPro" id="IPR000209">
    <property type="entry name" value="Peptidase_S8/S53_dom"/>
</dbReference>
<feature type="binding site" evidence="11">
    <location>
        <position position="585"/>
    </location>
    <ligand>
        <name>Ca(2+)</name>
        <dbReference type="ChEBI" id="CHEBI:29108"/>
    </ligand>
</feature>
<evidence type="ECO:0000256" key="2">
    <source>
        <dbReference type="ARBA" id="ARBA00002451"/>
    </source>
</evidence>
<dbReference type="GO" id="GO:0006508">
    <property type="term" value="P:proteolysis"/>
    <property type="evidence" value="ECO:0007669"/>
    <property type="project" value="UniProtKB-KW"/>
</dbReference>
<proteinExistence type="predicted"/>
<evidence type="ECO:0000256" key="11">
    <source>
        <dbReference type="PROSITE-ProRule" id="PRU01032"/>
    </source>
</evidence>
<evidence type="ECO:0000313" key="15">
    <source>
        <dbReference type="EMBL" id="KAF2705326.1"/>
    </source>
</evidence>
<evidence type="ECO:0000259" key="14">
    <source>
        <dbReference type="PROSITE" id="PS51695"/>
    </source>
</evidence>
<dbReference type="GO" id="GO:0004252">
    <property type="term" value="F:serine-type endopeptidase activity"/>
    <property type="evidence" value="ECO:0007669"/>
    <property type="project" value="UniProtKB-UniRule"/>
</dbReference>
<evidence type="ECO:0000256" key="10">
    <source>
        <dbReference type="ARBA" id="ARBA00023145"/>
    </source>
</evidence>
<accession>A0A6G1JXJ1</accession>
<dbReference type="Pfam" id="PF00082">
    <property type="entry name" value="Peptidase_S8"/>
    <property type="match status" value="1"/>
</dbReference>
<feature type="active site" description="Charge relay system" evidence="11">
    <location>
        <position position="315"/>
    </location>
</feature>
<evidence type="ECO:0000256" key="1">
    <source>
        <dbReference type="ARBA" id="ARBA00001910"/>
    </source>
</evidence>
<feature type="domain" description="Peptidase S53" evidence="14">
    <location>
        <begin position="236"/>
        <end position="607"/>
    </location>
</feature>